<evidence type="ECO:0000256" key="2">
    <source>
        <dbReference type="SAM" id="SignalP"/>
    </source>
</evidence>
<organism evidence="3 4">
    <name type="scientific">Methylorubrum rhodinum</name>
    <dbReference type="NCBI Taxonomy" id="29428"/>
    <lineage>
        <taxon>Bacteria</taxon>
        <taxon>Pseudomonadati</taxon>
        <taxon>Pseudomonadota</taxon>
        <taxon>Alphaproteobacteria</taxon>
        <taxon>Hyphomicrobiales</taxon>
        <taxon>Methylobacteriaceae</taxon>
        <taxon>Methylorubrum</taxon>
    </lineage>
</organism>
<keyword evidence="2" id="KW-0732">Signal</keyword>
<dbReference type="Proteomes" id="UP000583454">
    <property type="component" value="Unassembled WGS sequence"/>
</dbReference>
<proteinExistence type="predicted"/>
<accession>A0A840ZCS1</accession>
<keyword evidence="4" id="KW-1185">Reference proteome</keyword>
<gene>
    <name evidence="3" type="ORF">HNR00_000088</name>
</gene>
<reference evidence="3 4" key="1">
    <citation type="submission" date="2020-08" db="EMBL/GenBank/DDBJ databases">
        <title>Genomic Encyclopedia of Type Strains, Phase IV (KMG-IV): sequencing the most valuable type-strain genomes for metagenomic binning, comparative biology and taxonomic classification.</title>
        <authorList>
            <person name="Goeker M."/>
        </authorList>
    </citation>
    <scope>NUCLEOTIDE SEQUENCE [LARGE SCALE GENOMIC DNA]</scope>
    <source>
        <strain evidence="3 4">DSM 2163</strain>
    </source>
</reference>
<evidence type="ECO:0008006" key="5">
    <source>
        <dbReference type="Google" id="ProtNLM"/>
    </source>
</evidence>
<protein>
    <recommendedName>
        <fullName evidence="5">Cytochrome c family protein</fullName>
    </recommendedName>
</protein>
<feature type="chain" id="PRO_5032482436" description="Cytochrome c family protein" evidence="2">
    <location>
        <begin position="23"/>
        <end position="490"/>
    </location>
</feature>
<feature type="region of interest" description="Disordered" evidence="1">
    <location>
        <begin position="44"/>
        <end position="63"/>
    </location>
</feature>
<sequence length="490" mass="52827">MKIRVLSFLAFAAALPAAPATAFQMGDATQTLCADGTNALCSTQPTDMNGHPPSIGYDPNTSEGGPQSFNQTFVDYFGWQAFVALNWPVDADGRPSTGRTIVTDTTSPRVWTTFKTKDDVFGTEKSALSGTDCATKKGSLKLFRTSKFGLSDFTEAFTPYPLIDRQGNFVLYDVRLNDTEVKYLLSNNLTTKAGQQAFGKAYDFPGGSGTQVGSIEIKSSWRIMTDKDDRSRYYTSPATIVVPAKYSETDQPMCIEAVVGLVGMHIMQKFSNPSLFSNFWSWSTFEHALNAPLADGAPVSPVNPRSTVTSLAPPACNRSPDPGDTTSYSFYNQACQSGTQNCPVNQPPKLQGSQTVYKWSASQPYASAYLTAGANGKYGTQVARCFALYPSALMVSKTFQAQLANSPWSNYMLVGAQWAANTTTETGPFQKLSPFAAPLYLANTTSETYLQTGSLTDPNKGSGSCITCHNLGTDTANNPSNFSFLPGDAQ</sequence>
<dbReference type="RefSeq" id="WP_183563126.1">
    <property type="nucleotide sequence ID" value="NZ_JACHOP010000001.1"/>
</dbReference>
<dbReference type="AlphaFoldDB" id="A0A840ZCS1"/>
<feature type="signal peptide" evidence="2">
    <location>
        <begin position="1"/>
        <end position="22"/>
    </location>
</feature>
<evidence type="ECO:0000313" key="3">
    <source>
        <dbReference type="EMBL" id="MBB5755399.1"/>
    </source>
</evidence>
<evidence type="ECO:0000256" key="1">
    <source>
        <dbReference type="SAM" id="MobiDB-lite"/>
    </source>
</evidence>
<name>A0A840ZCS1_9HYPH</name>
<comment type="caution">
    <text evidence="3">The sequence shown here is derived from an EMBL/GenBank/DDBJ whole genome shotgun (WGS) entry which is preliminary data.</text>
</comment>
<evidence type="ECO:0000313" key="4">
    <source>
        <dbReference type="Proteomes" id="UP000583454"/>
    </source>
</evidence>
<dbReference type="EMBL" id="JACHOP010000001">
    <property type="protein sequence ID" value="MBB5755399.1"/>
    <property type="molecule type" value="Genomic_DNA"/>
</dbReference>